<name>Q7PZZ4_ANOGA</name>
<evidence type="ECO:0000313" key="1">
    <source>
        <dbReference type="EMBL" id="EAA00175.3"/>
    </source>
</evidence>
<dbReference type="AlphaFoldDB" id="Q7PZZ4"/>
<accession>Q7PZZ4</accession>
<organism evidence="1">
    <name type="scientific">Anopheles gambiae</name>
    <name type="common">African malaria mosquito</name>
    <dbReference type="NCBI Taxonomy" id="7165"/>
    <lineage>
        <taxon>Eukaryota</taxon>
        <taxon>Metazoa</taxon>
        <taxon>Ecdysozoa</taxon>
        <taxon>Arthropoda</taxon>
        <taxon>Hexapoda</taxon>
        <taxon>Insecta</taxon>
        <taxon>Pterygota</taxon>
        <taxon>Neoptera</taxon>
        <taxon>Endopterygota</taxon>
        <taxon>Diptera</taxon>
        <taxon>Nematocera</taxon>
        <taxon>Culicoidea</taxon>
        <taxon>Culicidae</taxon>
        <taxon>Anophelinae</taxon>
        <taxon>Anopheles</taxon>
    </lineage>
</organism>
<feature type="non-terminal residue" evidence="1">
    <location>
        <position position="1"/>
    </location>
</feature>
<dbReference type="EMBL" id="AAAB01008986">
    <property type="protein sequence ID" value="EAA00175.3"/>
    <property type="molecule type" value="Genomic_DNA"/>
</dbReference>
<dbReference type="HOGENOM" id="CLU_1631171_0_0_1"/>
<dbReference type="PaxDb" id="7165-AGAP012164-PA"/>
<reference evidence="1" key="5">
    <citation type="submission" date="2011-05" db="EMBL/GenBank/DDBJ databases">
        <authorList>
            <consortium name="VectorBase"/>
        </authorList>
    </citation>
    <scope>NUCLEOTIDE SEQUENCE</scope>
    <source>
        <strain evidence="1">PEST</strain>
    </source>
</reference>
<reference evidence="1" key="3">
    <citation type="journal article" date="2004" name="Trends Parasitol.">
        <title>The Anopheles gambiae genome: an update.</title>
        <authorList>
            <person name="Mongin E."/>
            <person name="Louis C."/>
            <person name="Holt R.A."/>
            <person name="Birney E."/>
            <person name="Collins F.H."/>
        </authorList>
    </citation>
    <scope>NUCLEOTIDE SEQUENCE</scope>
    <source>
        <strain evidence="1">PEST</strain>
    </source>
</reference>
<reference evidence="1" key="4">
    <citation type="journal article" date="2007" name="Genome Biol.">
        <title>Update of the Anopheles gambiae PEST genome assembly.</title>
        <authorList>
            <person name="Sharakhova M.V."/>
            <person name="Hammond M.P."/>
            <person name="Lobo N.F."/>
            <person name="Krzywinski J."/>
            <person name="Unger M.F."/>
            <person name="Hillenmeyer M.E."/>
            <person name="Bruggner R.V."/>
            <person name="Birney E."/>
            <person name="Collins F.H."/>
        </authorList>
    </citation>
    <scope>NUCLEOTIDE SEQUENCE</scope>
    <source>
        <strain evidence="1">PEST</strain>
    </source>
</reference>
<proteinExistence type="predicted"/>
<reference evidence="1" key="2">
    <citation type="submission" date="2002-03" db="EMBL/GenBank/DDBJ databases">
        <authorList>
            <consortium name="The Anopheles Genome Sequencing Consortium"/>
        </authorList>
    </citation>
    <scope>NUCLEOTIDE SEQUENCE</scope>
    <source>
        <strain evidence="1">PEST</strain>
    </source>
</reference>
<gene>
    <name evidence="1" type="primary">GPRNPR4</name>
    <name evidence="1" type="ORF">AgaP_AGAP012164</name>
</gene>
<comment type="caution">
    <text evidence="1">The sequence shown here is derived from an EMBL/GenBank/DDBJ whole genome shotgun (WGS) entry which is preliminary data.</text>
</comment>
<reference evidence="1" key="1">
    <citation type="journal article" date="2002" name="Science">
        <title>The genome sequence of the malaria mosquito Anopheles gambiae.</title>
        <authorList>
            <person name="Holt R.A."/>
            <person name="Subramanian G.M."/>
            <person name="Halpern A."/>
            <person name="Sutton G.G."/>
            <person name="Charlab R."/>
            <person name="Nusskern D.R."/>
            <person name="Wincker P."/>
            <person name="Clark A.G."/>
            <person name="Ribeiro J.M."/>
            <person name="Wides R."/>
            <person name="Salzberg S.L."/>
            <person name="Loftus B."/>
            <person name="Yandell M."/>
            <person name="Majoros W.H."/>
            <person name="Rusch D.B."/>
            <person name="Lai Z."/>
            <person name="Kraft C.L."/>
            <person name="Abril J.F."/>
            <person name="Anthouard V."/>
            <person name="Arensburger P."/>
            <person name="Atkinson P.W."/>
            <person name="Baden H."/>
            <person name="de Berardinis V."/>
            <person name="Baldwin D."/>
            <person name="Benes V."/>
            <person name="Biedler J."/>
            <person name="Blass C."/>
            <person name="Bolanos R."/>
            <person name="Boscus D."/>
            <person name="Barnstead M."/>
            <person name="Cai S."/>
            <person name="Center A."/>
            <person name="Chaturverdi K."/>
            <person name="Christophides G.K."/>
            <person name="Chrystal M.A."/>
            <person name="Clamp M."/>
            <person name="Cravchik A."/>
            <person name="Curwen V."/>
            <person name="Dana A."/>
            <person name="Delcher A."/>
            <person name="Dew I."/>
            <person name="Evans C.A."/>
            <person name="Flanigan M."/>
            <person name="Grundschober-Freimoser A."/>
            <person name="Friedli L."/>
            <person name="Gu Z."/>
            <person name="Guan P."/>
            <person name="Guigo R."/>
            <person name="Hillenmeyer M.E."/>
            <person name="Hladun S.L."/>
            <person name="Hogan J.R."/>
            <person name="Hong Y.S."/>
            <person name="Hoover J."/>
            <person name="Jaillon O."/>
            <person name="Ke Z."/>
            <person name="Kodira C."/>
            <person name="Kokoza E."/>
            <person name="Koutsos A."/>
            <person name="Letunic I."/>
            <person name="Levitsky A."/>
            <person name="Liang Y."/>
            <person name="Lin J.J."/>
            <person name="Lobo N.F."/>
            <person name="Lopez J.R."/>
            <person name="Malek J.A."/>
            <person name="McIntosh T.C."/>
            <person name="Meister S."/>
            <person name="Miller J."/>
            <person name="Mobarry C."/>
            <person name="Mongin E."/>
            <person name="Murphy S.D."/>
            <person name="O'Brochta D.A."/>
            <person name="Pfannkoch C."/>
            <person name="Qi R."/>
            <person name="Regier M.A."/>
            <person name="Remington K."/>
            <person name="Shao H."/>
            <person name="Sharakhova M.V."/>
            <person name="Sitter C.D."/>
            <person name="Shetty J."/>
            <person name="Smith T.J."/>
            <person name="Strong R."/>
            <person name="Sun J."/>
            <person name="Thomasova D."/>
            <person name="Ton L.Q."/>
            <person name="Topalis P."/>
            <person name="Tu Z."/>
            <person name="Unger M.F."/>
            <person name="Walenz B."/>
            <person name="Wang A."/>
            <person name="Wang J."/>
            <person name="Wang M."/>
            <person name="Wang X."/>
            <person name="Woodford K.J."/>
            <person name="Wortman J.R."/>
            <person name="Wu M."/>
            <person name="Yao A."/>
            <person name="Zdobnov E.M."/>
            <person name="Zhang H."/>
            <person name="Zhao Q."/>
            <person name="Zhao S."/>
            <person name="Zhu S.C."/>
            <person name="Zhimulev I."/>
            <person name="Coluzzi M."/>
            <person name="della Torre A."/>
            <person name="Roth C.W."/>
            <person name="Louis C."/>
            <person name="Kalush F."/>
            <person name="Mural R.J."/>
            <person name="Myers E.W."/>
            <person name="Adams M.D."/>
            <person name="Smith H.O."/>
            <person name="Broder S."/>
            <person name="Gardner M.J."/>
            <person name="Fraser C.M."/>
            <person name="Birney E."/>
            <person name="Bork P."/>
            <person name="Brey P.T."/>
            <person name="Venter J.C."/>
            <person name="Weissenbach J."/>
            <person name="Kafatos F.C."/>
            <person name="Collins F.H."/>
            <person name="Hoffman S.L."/>
        </authorList>
    </citation>
    <scope>NUCLEOTIDE SEQUENCE [LARGE SCALE GENOMIC DNA]</scope>
    <source>
        <strain evidence="1">PEST</strain>
    </source>
</reference>
<sequence length="163" mass="17628">ALTPYQARCGWVDRRLLGRGLSARPAAQSVPSVPGAPVEELSRDVLCGKHDLSTELLARADRRTRLVSAAGNVLLLQPDLPQAGPVRAARTAQGASDLGVVQAEGSENVVHRADRVRAVAHTVHDARVCALQSLPERQSESDWQRLSHPLVRLTLPHVPKRCP</sequence>
<protein>
    <submittedName>
        <fullName evidence="1">AGAP012164-PA</fullName>
    </submittedName>
</protein>